<dbReference type="AlphaFoldDB" id="A0A2G0CFK6"/>
<evidence type="ECO:0000256" key="1">
    <source>
        <dbReference type="PROSITE-ProRule" id="PRU00339"/>
    </source>
</evidence>
<dbReference type="PANTHER" id="PTHR12558">
    <property type="entry name" value="CELL DIVISION CYCLE 16,23,27"/>
    <property type="match status" value="1"/>
</dbReference>
<dbReference type="EMBL" id="PDLO01000003">
    <property type="protein sequence ID" value="PHK98759.1"/>
    <property type="molecule type" value="Genomic_DNA"/>
</dbReference>
<dbReference type="InterPro" id="IPR011990">
    <property type="entry name" value="TPR-like_helical_dom_sf"/>
</dbReference>
<evidence type="ECO:0000313" key="4">
    <source>
        <dbReference type="Proteomes" id="UP000226437"/>
    </source>
</evidence>
<keyword evidence="1" id="KW-0802">TPR repeat</keyword>
<keyword evidence="4" id="KW-1185">Reference proteome</keyword>
<sequence length="418" mass="46391">MRNSTILLNSLAFLILLALGCSEGADHQQQARAQEPEIPALLPRPAALQATAEWDQTQSGYSQMAAQLRLDNPNAIEPRINLAKIFINEARVTGEHGHYYPAALAMLDEALELNHQGPRDPNLEFDALSTKSGVLLSQHEFAEALTVANKAVSLNPYNAQVYGAIADANVELGDYEAAVRAADKMNEIRPDLRSYSRASYLREIHGDIDGAIDAMNRAVRAGAPGYESTAWARLTLGQLYHRYGQPDKAAAEYAALLRERPNYPFALAAQAELAQDAGDDARAEQLLIQARDIIPEVGYYMDLAKLYRKQGRTDELESMEQDILEMLEDDVSSGHNMDLEYATLYQDVFPDYDKALEYLLEEHNRRPANIDVNRELARLYVARGENDKALDHLTKAERTNSAHPDLAAIRQATGTATK</sequence>
<dbReference type="SUPFAM" id="SSF48452">
    <property type="entry name" value="TPR-like"/>
    <property type="match status" value="1"/>
</dbReference>
<proteinExistence type="predicted"/>
<dbReference type="SMART" id="SM00028">
    <property type="entry name" value="TPR"/>
    <property type="match status" value="5"/>
</dbReference>
<comment type="caution">
    <text evidence="3">The sequence shown here is derived from an EMBL/GenBank/DDBJ whole genome shotgun (WGS) entry which is preliminary data.</text>
</comment>
<organism evidence="3 4">
    <name type="scientific">Neolewinella marina</name>
    <dbReference type="NCBI Taxonomy" id="438751"/>
    <lineage>
        <taxon>Bacteria</taxon>
        <taxon>Pseudomonadati</taxon>
        <taxon>Bacteroidota</taxon>
        <taxon>Saprospiria</taxon>
        <taxon>Saprospirales</taxon>
        <taxon>Lewinellaceae</taxon>
        <taxon>Neolewinella</taxon>
    </lineage>
</organism>
<dbReference type="Pfam" id="PF14559">
    <property type="entry name" value="TPR_19"/>
    <property type="match status" value="1"/>
</dbReference>
<dbReference type="Gene3D" id="1.25.40.10">
    <property type="entry name" value="Tetratricopeptide repeat domain"/>
    <property type="match status" value="2"/>
</dbReference>
<name>A0A2G0CFK6_9BACT</name>
<evidence type="ECO:0000313" key="3">
    <source>
        <dbReference type="EMBL" id="PHK98759.1"/>
    </source>
</evidence>
<protein>
    <recommendedName>
        <fullName evidence="5">Tetratricopeptide repeat protein</fullName>
    </recommendedName>
</protein>
<dbReference type="InterPro" id="IPR019734">
    <property type="entry name" value="TPR_rpt"/>
</dbReference>
<feature type="repeat" description="TPR" evidence="1">
    <location>
        <begin position="230"/>
        <end position="263"/>
    </location>
</feature>
<dbReference type="Pfam" id="PF13432">
    <property type="entry name" value="TPR_16"/>
    <property type="match status" value="1"/>
</dbReference>
<dbReference type="RefSeq" id="WP_099106369.1">
    <property type="nucleotide sequence ID" value="NZ_JAATJF010000001.1"/>
</dbReference>
<feature type="signal peptide" evidence="2">
    <location>
        <begin position="1"/>
        <end position="24"/>
    </location>
</feature>
<dbReference type="PROSITE" id="PS51257">
    <property type="entry name" value="PROKAR_LIPOPROTEIN"/>
    <property type="match status" value="1"/>
</dbReference>
<dbReference type="PANTHER" id="PTHR12558:SF13">
    <property type="entry name" value="CELL DIVISION CYCLE PROTEIN 27 HOMOLOG"/>
    <property type="match status" value="1"/>
</dbReference>
<dbReference type="Proteomes" id="UP000226437">
    <property type="component" value="Unassembled WGS sequence"/>
</dbReference>
<reference evidence="3 4" key="1">
    <citation type="submission" date="2017-10" db="EMBL/GenBank/DDBJ databases">
        <title>The draft genome sequence of Lewinella marina KCTC 32374.</title>
        <authorList>
            <person name="Wang K."/>
        </authorList>
    </citation>
    <scope>NUCLEOTIDE SEQUENCE [LARGE SCALE GENOMIC DNA]</scope>
    <source>
        <strain evidence="3 4">MKG-38</strain>
    </source>
</reference>
<evidence type="ECO:0008006" key="5">
    <source>
        <dbReference type="Google" id="ProtNLM"/>
    </source>
</evidence>
<evidence type="ECO:0000256" key="2">
    <source>
        <dbReference type="SAM" id="SignalP"/>
    </source>
</evidence>
<accession>A0A2G0CFK6</accession>
<feature type="chain" id="PRO_5013652570" description="Tetratricopeptide repeat protein" evidence="2">
    <location>
        <begin position="25"/>
        <end position="418"/>
    </location>
</feature>
<keyword evidence="2" id="KW-0732">Signal</keyword>
<dbReference type="PROSITE" id="PS50005">
    <property type="entry name" value="TPR"/>
    <property type="match status" value="1"/>
</dbReference>
<gene>
    <name evidence="3" type="ORF">CGL56_09860</name>
</gene>
<dbReference type="OrthoDB" id="5477158at2"/>